<dbReference type="AlphaFoldDB" id="A0AAV0BD58"/>
<protein>
    <submittedName>
        <fullName evidence="1">Uncharacterized protein</fullName>
    </submittedName>
</protein>
<accession>A0AAV0BD58</accession>
<keyword evidence="2" id="KW-1185">Reference proteome</keyword>
<evidence type="ECO:0000313" key="1">
    <source>
        <dbReference type="EMBL" id="CAH7684365.1"/>
    </source>
</evidence>
<dbReference type="EMBL" id="CALTRL010005345">
    <property type="protein sequence ID" value="CAH7684365.1"/>
    <property type="molecule type" value="Genomic_DNA"/>
</dbReference>
<dbReference type="Proteomes" id="UP001153365">
    <property type="component" value="Unassembled WGS sequence"/>
</dbReference>
<gene>
    <name evidence="1" type="ORF">PPACK8108_LOCUS18506</name>
</gene>
<comment type="caution">
    <text evidence="1">The sequence shown here is derived from an EMBL/GenBank/DDBJ whole genome shotgun (WGS) entry which is preliminary data.</text>
</comment>
<name>A0AAV0BD58_PHAPC</name>
<evidence type="ECO:0000313" key="2">
    <source>
        <dbReference type="Proteomes" id="UP001153365"/>
    </source>
</evidence>
<reference evidence="1" key="1">
    <citation type="submission" date="2022-06" db="EMBL/GenBank/DDBJ databases">
        <authorList>
            <consortium name="SYNGENTA / RWTH Aachen University"/>
        </authorList>
    </citation>
    <scope>NUCLEOTIDE SEQUENCE</scope>
</reference>
<proteinExistence type="predicted"/>
<organism evidence="1 2">
    <name type="scientific">Phakopsora pachyrhizi</name>
    <name type="common">Asian soybean rust disease fungus</name>
    <dbReference type="NCBI Taxonomy" id="170000"/>
    <lineage>
        <taxon>Eukaryota</taxon>
        <taxon>Fungi</taxon>
        <taxon>Dikarya</taxon>
        <taxon>Basidiomycota</taxon>
        <taxon>Pucciniomycotina</taxon>
        <taxon>Pucciniomycetes</taxon>
        <taxon>Pucciniales</taxon>
        <taxon>Phakopsoraceae</taxon>
        <taxon>Phakopsora</taxon>
    </lineage>
</organism>
<sequence length="110" mass="12703">MAMDPTIPVVARVLYLLDSPREVKNFTSIAMFTAFVNTCTYVSSQRSSSFINQICSWECFGYGYNVTKTLKLNSYSRVVRIHRECLIANTTVTTHLWAFEYDPARWLSTR</sequence>